<evidence type="ECO:0000256" key="2">
    <source>
        <dbReference type="ARBA" id="ARBA00022448"/>
    </source>
</evidence>
<dbReference type="InParanoid" id="A0A6P7XU62"/>
<reference evidence="22" key="1">
    <citation type="submission" date="2025-08" db="UniProtKB">
        <authorList>
            <consortium name="RefSeq"/>
        </authorList>
    </citation>
    <scope>IDENTIFICATION</scope>
</reference>
<comment type="subunit">
    <text evidence="15">Homooligomerizes at cell surface. Interacts with SEC14L1; may regulate SLC5A7.</text>
</comment>
<dbReference type="OrthoDB" id="546820at2759"/>
<evidence type="ECO:0000256" key="17">
    <source>
        <dbReference type="ARBA" id="ARBA00078602"/>
    </source>
</evidence>
<evidence type="ECO:0000256" key="18">
    <source>
        <dbReference type="ARBA" id="ARBA00083424"/>
    </source>
</evidence>
<keyword evidence="21" id="KW-1185">Reference proteome</keyword>
<dbReference type="KEGG" id="muo:115468457"/>
<dbReference type="InterPro" id="IPR038377">
    <property type="entry name" value="Na/Glc_symporter_sf"/>
</dbReference>
<name>A0A6P7XU62_9AMPH</name>
<evidence type="ECO:0000256" key="9">
    <source>
        <dbReference type="ARBA" id="ARBA00023136"/>
    </source>
</evidence>
<evidence type="ECO:0000256" key="4">
    <source>
        <dbReference type="ARBA" id="ARBA00022847"/>
    </source>
</evidence>
<feature type="transmembrane region" description="Helical" evidence="20">
    <location>
        <begin position="190"/>
        <end position="208"/>
    </location>
</feature>
<feature type="transmembrane region" description="Helical" evidence="20">
    <location>
        <begin position="155"/>
        <end position="178"/>
    </location>
</feature>
<dbReference type="Gene3D" id="1.20.1730.10">
    <property type="entry name" value="Sodium/glucose cotransporter"/>
    <property type="match status" value="1"/>
</dbReference>
<comment type="catalytic activity">
    <reaction evidence="13">
        <text>choline(out) + n Na(+)(out) = choline(in) + n Na(+)(in)</text>
        <dbReference type="Rhea" id="RHEA:76443"/>
        <dbReference type="ChEBI" id="CHEBI:15354"/>
        <dbReference type="ChEBI" id="CHEBI:29101"/>
    </reaction>
</comment>
<dbReference type="FunFam" id="1.20.1730.10:FF:000008">
    <property type="entry name" value="High affinity choline transporter 1"/>
    <property type="match status" value="1"/>
</dbReference>
<evidence type="ECO:0000313" key="22">
    <source>
        <dbReference type="RefSeq" id="XP_030056053.1"/>
    </source>
</evidence>
<feature type="transmembrane region" description="Helical" evidence="20">
    <location>
        <begin position="377"/>
        <end position="399"/>
    </location>
</feature>
<evidence type="ECO:0000256" key="11">
    <source>
        <dbReference type="ARBA" id="ARBA00023201"/>
    </source>
</evidence>
<evidence type="ECO:0000256" key="3">
    <source>
        <dbReference type="ARBA" id="ARBA00022692"/>
    </source>
</evidence>
<evidence type="ECO:0000256" key="10">
    <source>
        <dbReference type="ARBA" id="ARBA00023180"/>
    </source>
</evidence>
<comment type="function">
    <text evidence="14">High-affinity Na(+)-coupled choline transmembrane symporter. Functions as an electrogenic, voltage-dependent transporter with variable charge/choline stoichiometry. Choline uptake and choline-induced current is also Cl(-)-dependent where Cl(-) is likely a regulatory ion rather than cotransported ion. Plays a critical role in acetylcholine (ACh) synthesis by taking up the substrate choline from the synaptic cleft into the presynaptic nerve terminals after neurotransmitter release. SLC5A7/CHT1-mediated choline high-affinity transport in cholinergic neurons is the rate-limiting step for production of ACh, thereby facilitating communication by subsequent action potentials. Localized predominantly in presynaptic terminal intracellular organelles, and translocated to the plasma membrane in active form in response to neuronal activity.</text>
</comment>
<evidence type="ECO:0000256" key="15">
    <source>
        <dbReference type="ARBA" id="ARBA00065855"/>
    </source>
</evidence>
<feature type="transmembrane region" description="Helical" evidence="20">
    <location>
        <begin position="124"/>
        <end position="149"/>
    </location>
</feature>
<evidence type="ECO:0000256" key="13">
    <source>
        <dbReference type="ARBA" id="ARBA00052778"/>
    </source>
</evidence>
<evidence type="ECO:0000256" key="1">
    <source>
        <dbReference type="ARBA" id="ARBA00006434"/>
    </source>
</evidence>
<evidence type="ECO:0000256" key="5">
    <source>
        <dbReference type="ARBA" id="ARBA00022979"/>
    </source>
</evidence>
<keyword evidence="5" id="KW-0530">Neurotransmitter biosynthesis</keyword>
<dbReference type="GeneID" id="115468457"/>
<evidence type="ECO:0000256" key="16">
    <source>
        <dbReference type="ARBA" id="ARBA00067128"/>
    </source>
</evidence>
<keyword evidence="2" id="KW-0813">Transport</keyword>
<accession>A0A6P7XU62</accession>
<dbReference type="Proteomes" id="UP000515156">
    <property type="component" value="Chromosome 4"/>
</dbReference>
<dbReference type="InterPro" id="IPR052244">
    <property type="entry name" value="Choline_transporter"/>
</dbReference>
<keyword evidence="9 20" id="KW-0472">Membrane</keyword>
<keyword evidence="10" id="KW-0325">Glycoprotein</keyword>
<dbReference type="PANTHER" id="PTHR45897:SF5">
    <property type="entry name" value="HIGH AFFINITY CHOLINE TRANSPORTER 1"/>
    <property type="match status" value="1"/>
</dbReference>
<evidence type="ECO:0000256" key="20">
    <source>
        <dbReference type="SAM" id="Phobius"/>
    </source>
</evidence>
<dbReference type="GO" id="GO:0042734">
    <property type="term" value="C:presynaptic membrane"/>
    <property type="evidence" value="ECO:0007669"/>
    <property type="project" value="UniProtKB-SubCell"/>
</dbReference>
<evidence type="ECO:0000256" key="6">
    <source>
        <dbReference type="ARBA" id="ARBA00022989"/>
    </source>
</evidence>
<feature type="transmembrane region" description="Helical" evidence="20">
    <location>
        <begin position="275"/>
        <end position="298"/>
    </location>
</feature>
<dbReference type="GO" id="GO:0005307">
    <property type="term" value="F:choline:sodium symporter activity"/>
    <property type="evidence" value="ECO:0007669"/>
    <property type="project" value="TreeGrafter"/>
</dbReference>
<feature type="transmembrane region" description="Helical" evidence="20">
    <location>
        <begin position="244"/>
        <end position="263"/>
    </location>
</feature>
<dbReference type="GO" id="GO:0008292">
    <property type="term" value="P:acetylcholine biosynthetic process"/>
    <property type="evidence" value="ECO:0007669"/>
    <property type="project" value="TreeGrafter"/>
</dbReference>
<gene>
    <name evidence="22" type="primary">LOC115468457</name>
</gene>
<dbReference type="RefSeq" id="XP_030056053.1">
    <property type="nucleotide sequence ID" value="XM_030200193.1"/>
</dbReference>
<feature type="transmembrane region" description="Helical" evidence="20">
    <location>
        <begin position="318"/>
        <end position="344"/>
    </location>
</feature>
<feature type="transmembrane region" description="Helical" evidence="20">
    <location>
        <begin position="481"/>
        <end position="501"/>
    </location>
</feature>
<dbReference type="CDD" id="cd11474">
    <property type="entry name" value="SLC5sbd_CHT"/>
    <property type="match status" value="1"/>
</dbReference>
<proteinExistence type="inferred from homology"/>
<feature type="transmembrane region" description="Helical" evidence="20">
    <location>
        <begin position="433"/>
        <end position="449"/>
    </location>
</feature>
<evidence type="ECO:0000256" key="12">
    <source>
        <dbReference type="ARBA" id="ARBA00034107"/>
    </source>
</evidence>
<evidence type="ECO:0000256" key="8">
    <source>
        <dbReference type="ARBA" id="ARBA00023065"/>
    </source>
</evidence>
<feature type="transmembrane region" description="Helical" evidence="20">
    <location>
        <begin position="81"/>
        <end position="103"/>
    </location>
</feature>
<dbReference type="InterPro" id="IPR001734">
    <property type="entry name" value="Na/solute_symporter"/>
</dbReference>
<evidence type="ECO:0000256" key="7">
    <source>
        <dbReference type="ARBA" id="ARBA00023053"/>
    </source>
</evidence>
<sequence length="548" mass="59921">MALNIPGLVAVIVFYVIILATGIWAAWKTKKEERKGNRTEVAIVGGRNMNFIVILFTTAATWVGGGYINGTAEIVYLPSKGLAWVQAPLGFLSAFIIGGIFFVKPIRSKKYVTMMDPLQETYGNAMGSILFIPSLLGDIFWFAAILASLGATVSVILGVAGYISIIISACTVVVYTLLGGLYSVAYTDVIQLLFMMVSLWICVPFALLNPATENIFYTAFNGSYQAAWIGNIETEYIGRWLDDFVYLSLNSITWQIYFQRILAASSTWQARITSCMAGVLTAILAIPSVLIGAAAASTDWNQTSYSSPSPAERGESSMILPIVLQYLCPTYVSVAGLGAIAAAVMSSADSSLLSASSIFAHNIYKKMLRKKACETEVLCIMRISMVVFGSVAAGLAFLSHSVYDLWFLSGELVYALLFPQLCCVLFIPNTNTYGSAASFLFGLILRLLGGESTLKLPPVIRYPGCRLVDGIYVQLFPFKTFTMLVSLTTIIFVSYLTRFLFGKKIIPIRWDVCNIMKESKPHNLQSSSEEQIDLRPSSINISHLDGHT</sequence>
<keyword evidence="4" id="KW-0769">Symport</keyword>
<keyword evidence="6 20" id="KW-1133">Transmembrane helix</keyword>
<keyword evidence="7" id="KW-0915">Sodium</keyword>
<dbReference type="AlphaFoldDB" id="A0A6P7XU62"/>
<comment type="similarity">
    <text evidence="1 19">Belongs to the sodium:solute symporter (SSF) (TC 2.A.21) family.</text>
</comment>
<evidence type="ECO:0000313" key="21">
    <source>
        <dbReference type="Proteomes" id="UP000515156"/>
    </source>
</evidence>
<feature type="transmembrane region" description="Helical" evidence="20">
    <location>
        <begin position="48"/>
        <end position="69"/>
    </location>
</feature>
<feature type="transmembrane region" description="Helical" evidence="20">
    <location>
        <begin position="6"/>
        <end position="27"/>
    </location>
</feature>
<comment type="subcellular location">
    <subcellularLocation>
        <location evidence="12">Presynaptic cell membrane</location>
        <topology evidence="12">Multi-pass membrane protein</topology>
    </subcellularLocation>
</comment>
<protein>
    <recommendedName>
        <fullName evidence="16">High affinity choline transporter 1</fullName>
    </recommendedName>
    <alternativeName>
        <fullName evidence="18">Hemicholinium-3-sensitive choline transporter</fullName>
    </alternativeName>
    <alternativeName>
        <fullName evidence="17">Solute carrier family 5 member 7</fullName>
    </alternativeName>
</protein>
<evidence type="ECO:0000256" key="14">
    <source>
        <dbReference type="ARBA" id="ARBA00056873"/>
    </source>
</evidence>
<organism evidence="21 22">
    <name type="scientific">Microcaecilia unicolor</name>
    <dbReference type="NCBI Taxonomy" id="1415580"/>
    <lineage>
        <taxon>Eukaryota</taxon>
        <taxon>Metazoa</taxon>
        <taxon>Chordata</taxon>
        <taxon>Craniata</taxon>
        <taxon>Vertebrata</taxon>
        <taxon>Euteleostomi</taxon>
        <taxon>Amphibia</taxon>
        <taxon>Gymnophiona</taxon>
        <taxon>Siphonopidae</taxon>
        <taxon>Microcaecilia</taxon>
    </lineage>
</organism>
<evidence type="ECO:0000256" key="19">
    <source>
        <dbReference type="RuleBase" id="RU362091"/>
    </source>
</evidence>
<dbReference type="PANTHER" id="PTHR45897">
    <property type="entry name" value="HIGH-AFFINITY CHOLINE TRANSPORTER 1"/>
    <property type="match status" value="1"/>
</dbReference>
<feature type="transmembrane region" description="Helical" evidence="20">
    <location>
        <begin position="405"/>
        <end position="426"/>
    </location>
</feature>
<keyword evidence="11" id="KW-0739">Sodium transport</keyword>
<dbReference type="PROSITE" id="PS50283">
    <property type="entry name" value="NA_SOLUT_SYMP_3"/>
    <property type="match status" value="1"/>
</dbReference>
<keyword evidence="8" id="KW-0406">Ion transport</keyword>
<dbReference type="Pfam" id="PF00474">
    <property type="entry name" value="SSF"/>
    <property type="match status" value="1"/>
</dbReference>
<keyword evidence="3 20" id="KW-0812">Transmembrane</keyword>